<feature type="transmembrane region" description="Helical" evidence="1">
    <location>
        <begin position="6"/>
        <end position="24"/>
    </location>
</feature>
<keyword evidence="1" id="KW-0472">Membrane</keyword>
<evidence type="ECO:0000256" key="1">
    <source>
        <dbReference type="SAM" id="Phobius"/>
    </source>
</evidence>
<reference evidence="4" key="2">
    <citation type="journal article" date="2016" name="Environ. Microbiol. Rep.">
        <title>Analysis of defence systems and a conjugative IncP-1 plasmid in the marine polyaromatic hydrocarbons-degrading bacterium Cycloclasticus sp. 78-ME.</title>
        <authorList>
            <person name="Yakimov M.M."/>
            <person name="Crisafi F."/>
            <person name="Messina E."/>
            <person name="Smedile F."/>
            <person name="Lopatina A."/>
            <person name="Denaro R."/>
            <person name="Pieper D.H."/>
            <person name="Golyshin P.N."/>
            <person name="Giuliano L."/>
        </authorList>
    </citation>
    <scope>NUCLEOTIDE SEQUENCE [LARGE SCALE GENOMIC DNA]</scope>
    <source>
        <strain evidence="4">78-ME</strain>
    </source>
</reference>
<dbReference type="RefSeq" id="WP_020932136.1">
    <property type="nucleotide sequence ID" value="NC_021917.1"/>
</dbReference>
<name>S5T627_9GAMM</name>
<dbReference type="AlphaFoldDB" id="S5T627"/>
<evidence type="ECO:0000259" key="2">
    <source>
        <dbReference type="Pfam" id="PF14238"/>
    </source>
</evidence>
<reference evidence="3 4" key="1">
    <citation type="submission" date="2013-05" db="EMBL/GenBank/DDBJ databases">
        <title>Between feast and famine: a lifestyle of most important marine PAH-degrading bacterium Cycloclasticus sp. 7ME.</title>
        <authorList>
            <person name="Yakimov M.M."/>
            <person name="Messina E."/>
            <person name="Genovese M."/>
            <person name="Denaro R."/>
            <person name="Crisafi F."/>
            <person name="Russo D."/>
            <person name="Cappello S."/>
            <person name="Santisi S."/>
            <person name="Smedile F."/>
            <person name="Golyshina O.V."/>
            <person name="Tran H."/>
            <person name="Pieper D.H."/>
            <person name="Golyshin P.N."/>
            <person name="Giuliano L."/>
        </authorList>
    </citation>
    <scope>NUCLEOTIDE SEQUENCE [LARGE SCALE GENOMIC DNA]</scope>
    <source>
        <strain evidence="3 4">78-ME</strain>
    </source>
</reference>
<keyword evidence="4" id="KW-1185">Reference proteome</keyword>
<dbReference type="eggNOG" id="ENOG5032XPU">
    <property type="taxonomic scope" value="Bacteria"/>
</dbReference>
<dbReference type="EMBL" id="CP005996">
    <property type="protein sequence ID" value="AGS38999.1"/>
    <property type="molecule type" value="Genomic_DNA"/>
</dbReference>
<dbReference type="KEGG" id="cza:CYCME_0658"/>
<keyword evidence="1" id="KW-1133">Transmembrane helix</keyword>
<proteinExistence type="predicted"/>
<gene>
    <name evidence="3" type="ORF">CYCME_0658</name>
</gene>
<evidence type="ECO:0000313" key="4">
    <source>
        <dbReference type="Proteomes" id="UP000015380"/>
    </source>
</evidence>
<accession>S5T627</accession>
<dbReference type="Pfam" id="PF14238">
    <property type="entry name" value="DUF4340"/>
    <property type="match status" value="1"/>
</dbReference>
<evidence type="ECO:0000313" key="3">
    <source>
        <dbReference type="EMBL" id="AGS38999.1"/>
    </source>
</evidence>
<keyword evidence="1" id="KW-0812">Transmembrane</keyword>
<sequence length="285" mass="32479">MKNRLLINLLLITLVVCLGMIAWLKPGHEAPKKTNLAGLDINTIQHIKIERTAANTIELKRLQNQWYLTQPVNTLALAGKVERLLKISQIKPTTSYPLEKQPLSQFGLDTPTVKVSFNKKTLNIGKTESVQSRRYVSNDTQLFLLDDTFLHHLTAPVDAYIDTRLIPNNGQIIGLKTPEITLQRQEDNTWKNIQSPTDELSSDAVQMLLDEWRFARAITVTTKFDATPTEQIIISLYEQPNLTFHLIKQKDSVLLVSNDKKLAYQFSDTKYKKMTTLPRLETPNA</sequence>
<organism evidence="3 4">
    <name type="scientific">Cycloclasticus zancles 78-ME</name>
    <dbReference type="NCBI Taxonomy" id="1198232"/>
    <lineage>
        <taxon>Bacteria</taxon>
        <taxon>Pseudomonadati</taxon>
        <taxon>Pseudomonadota</taxon>
        <taxon>Gammaproteobacteria</taxon>
        <taxon>Thiotrichales</taxon>
        <taxon>Piscirickettsiaceae</taxon>
        <taxon>Cycloclasticus</taxon>
    </lineage>
</organism>
<dbReference type="PATRIC" id="fig|1198232.3.peg.665"/>
<protein>
    <recommendedName>
        <fullName evidence="2">DUF4340 domain-containing protein</fullName>
    </recommendedName>
</protein>
<dbReference type="InterPro" id="IPR025641">
    <property type="entry name" value="DUF4340"/>
</dbReference>
<dbReference type="Proteomes" id="UP000015380">
    <property type="component" value="Chromosome"/>
</dbReference>
<feature type="domain" description="DUF4340" evidence="2">
    <location>
        <begin position="66"/>
        <end position="215"/>
    </location>
</feature>
<dbReference type="HOGENOM" id="CLU_082698_0_0_6"/>